<dbReference type="Pfam" id="PF08513">
    <property type="entry name" value="LisH"/>
    <property type="match status" value="1"/>
</dbReference>
<dbReference type="PROSITE" id="PS50897">
    <property type="entry name" value="CTLH"/>
    <property type="match status" value="1"/>
</dbReference>
<feature type="compositionally biased region" description="Basic and acidic residues" evidence="1">
    <location>
        <begin position="48"/>
        <end position="60"/>
    </location>
</feature>
<dbReference type="RefSeq" id="XP_066832159.1">
    <property type="nucleotide sequence ID" value="XM_066975530.1"/>
</dbReference>
<feature type="compositionally biased region" description="Acidic residues" evidence="1">
    <location>
        <begin position="343"/>
        <end position="361"/>
    </location>
</feature>
<reference evidence="3 4" key="1">
    <citation type="submission" date="2024-03" db="EMBL/GenBank/DDBJ databases">
        <authorList>
            <person name="Brejova B."/>
        </authorList>
    </citation>
    <scope>NUCLEOTIDE SEQUENCE [LARGE SCALE GENOMIC DNA]</scope>
    <source>
        <strain evidence="3 4">CBS 14171</strain>
    </source>
</reference>
<evidence type="ECO:0000256" key="1">
    <source>
        <dbReference type="SAM" id="MobiDB-lite"/>
    </source>
</evidence>
<feature type="region of interest" description="Disordered" evidence="1">
    <location>
        <begin position="48"/>
        <end position="68"/>
    </location>
</feature>
<dbReference type="PROSITE" id="PS50896">
    <property type="entry name" value="LISH"/>
    <property type="match status" value="1"/>
</dbReference>
<dbReference type="InterPro" id="IPR006594">
    <property type="entry name" value="LisH"/>
</dbReference>
<evidence type="ECO:0000259" key="2">
    <source>
        <dbReference type="PROSITE" id="PS50897"/>
    </source>
</evidence>
<dbReference type="SMART" id="SM00667">
    <property type="entry name" value="LisH"/>
    <property type="match status" value="1"/>
</dbReference>
<feature type="region of interest" description="Disordered" evidence="1">
    <location>
        <begin position="294"/>
        <end position="314"/>
    </location>
</feature>
<dbReference type="SMART" id="SM00757">
    <property type="entry name" value="CRA"/>
    <property type="match status" value="1"/>
</dbReference>
<organism evidence="3 4">
    <name type="scientific">Lodderomyces beijingensis</name>
    <dbReference type="NCBI Taxonomy" id="1775926"/>
    <lineage>
        <taxon>Eukaryota</taxon>
        <taxon>Fungi</taxon>
        <taxon>Dikarya</taxon>
        <taxon>Ascomycota</taxon>
        <taxon>Saccharomycotina</taxon>
        <taxon>Pichiomycetes</taxon>
        <taxon>Debaryomycetaceae</taxon>
        <taxon>Candida/Lodderomyces clade</taxon>
        <taxon>Lodderomyces</taxon>
    </lineage>
</organism>
<keyword evidence="4" id="KW-1185">Reference proteome</keyword>
<proteinExistence type="predicted"/>
<dbReference type="InterPro" id="IPR024964">
    <property type="entry name" value="CTLH/CRA"/>
</dbReference>
<name>A0ABP0ZW28_9ASCO</name>
<feature type="region of interest" description="Disordered" evidence="1">
    <location>
        <begin position="343"/>
        <end position="381"/>
    </location>
</feature>
<dbReference type="GeneID" id="92210417"/>
<dbReference type="Pfam" id="PF10607">
    <property type="entry name" value="CTLH"/>
    <property type="match status" value="1"/>
</dbReference>
<feature type="compositionally biased region" description="Basic and acidic residues" evidence="1">
    <location>
        <begin position="362"/>
        <end position="381"/>
    </location>
</feature>
<dbReference type="SMART" id="SM00668">
    <property type="entry name" value="CTLH"/>
    <property type="match status" value="1"/>
</dbReference>
<dbReference type="Proteomes" id="UP001497383">
    <property type="component" value="Chromosome 6"/>
</dbReference>
<sequence length="460" mass="52672">MSNNTRKSTRVASKIDRLILDYFIHQGHREAAKTFAAELNIELGAAKEESKDAKSMRQEGELQSSKFQRSPLKNISKLAATEFSDAVLKYYSSKNRSIPPVMPDFSSGSSGNSGNSGKRRFVKGYSTIDERQKIKSLLLRGHVTEAIAEIKLHFPILLDSNNLLHFKLLRLNLIEMIRSHKFSSSMEANERIFLNEVLTFVRRHLINKISNSYKLLKELEITMSLLCFRFDSTVDLEGQKELPQELRNFFNLNLRVQVFRLVNQAILDTYNSTGGLAQLAENAQMKLIEEVKQSIHKPGSADTTDDNIEQMGFRSAPGVYTGPRYCEFDLMGLENYQDDEFFEGDDEEEGEGEEDEDDDDDNKEKEGGQEVKDGDNGKMEDIKYNFNSSAVGSSRLKKDSDDKILKDLDPRNDEEMENLLRLSLESKLEKVVKLYILTEQRKVDLKIEPSKKYYVFDEFV</sequence>
<dbReference type="InterPro" id="IPR013144">
    <property type="entry name" value="CRA_dom"/>
</dbReference>
<dbReference type="InterPro" id="IPR050618">
    <property type="entry name" value="Ubq-SigPath_Reg"/>
</dbReference>
<protein>
    <recommendedName>
        <fullName evidence="2">CTLH domain-containing protein</fullName>
    </recommendedName>
</protein>
<gene>
    <name evidence="3" type="ORF">LODBEIA_P52210</name>
</gene>
<dbReference type="InterPro" id="IPR006595">
    <property type="entry name" value="CTLH_C"/>
</dbReference>
<feature type="domain" description="CTLH" evidence="2">
    <location>
        <begin position="127"/>
        <end position="184"/>
    </location>
</feature>
<dbReference type="EMBL" id="OZ022410">
    <property type="protein sequence ID" value="CAK9441353.1"/>
    <property type="molecule type" value="Genomic_DNA"/>
</dbReference>
<evidence type="ECO:0000313" key="4">
    <source>
        <dbReference type="Proteomes" id="UP001497383"/>
    </source>
</evidence>
<accession>A0ABP0ZW28</accession>
<evidence type="ECO:0000313" key="3">
    <source>
        <dbReference type="EMBL" id="CAK9441353.1"/>
    </source>
</evidence>
<dbReference type="PANTHER" id="PTHR12864">
    <property type="entry name" value="RAN BINDING PROTEIN 9-RELATED"/>
    <property type="match status" value="1"/>
</dbReference>